<evidence type="ECO:0000259" key="3">
    <source>
        <dbReference type="Pfam" id="PF12985"/>
    </source>
</evidence>
<feature type="region of interest" description="Disordered" evidence="1">
    <location>
        <begin position="271"/>
        <end position="296"/>
    </location>
</feature>
<feature type="domain" description="DUF3869" evidence="3">
    <location>
        <begin position="39"/>
        <end position="120"/>
    </location>
</feature>
<comment type="caution">
    <text evidence="4">The sequence shown here is derived from an EMBL/GenBank/DDBJ whole genome shotgun (WGS) entry which is preliminary data.</text>
</comment>
<evidence type="ECO:0000313" key="4">
    <source>
        <dbReference type="EMBL" id="KDS51277.1"/>
    </source>
</evidence>
<accession>A0A078S543</accession>
<feature type="signal peptide" evidence="2">
    <location>
        <begin position="1"/>
        <end position="24"/>
    </location>
</feature>
<evidence type="ECO:0000256" key="1">
    <source>
        <dbReference type="SAM" id="MobiDB-lite"/>
    </source>
</evidence>
<sequence>MKKIKFLNGINAVFALAVVALATAFTSCEKEEFNVNIEPINAQATISPIVLAVENGVTTDVTSVATVTISPSATFTGNPTLAATTATVTASYNDMSVEVKVAVPALQAGQFASLTPTIILQKETAETKIVVDPQESTNTENKEGFEDNTTDYYYYTTGKYLNKSGNKVLEDTKVINTTDLLEIGAINSFFSTLKDTYKEEEVEIDKEIPVYAHSRTIINVAYTVVTTDYKIVKKADANTKAGEEILASMKVKNFATALGDILVDQQIPGHNHAPAGHGHGHGHGGDNAGGGIVVAD</sequence>
<gene>
    <name evidence="4" type="ORF">M094_0587</name>
</gene>
<dbReference type="RefSeq" id="WP_009036836.1">
    <property type="nucleotide sequence ID" value="NZ_JNHN01000170.1"/>
</dbReference>
<dbReference type="Pfam" id="PF12985">
    <property type="entry name" value="DUF3869"/>
    <property type="match status" value="1"/>
</dbReference>
<dbReference type="InterPro" id="IPR024620">
    <property type="entry name" value="DUF3869"/>
</dbReference>
<feature type="compositionally biased region" description="Gly residues" evidence="1">
    <location>
        <begin position="285"/>
        <end position="296"/>
    </location>
</feature>
<keyword evidence="2" id="KW-0732">Signal</keyword>
<reference evidence="4 5" key="1">
    <citation type="submission" date="2014-04" db="EMBL/GenBank/DDBJ databases">
        <authorList>
            <person name="Sears C."/>
            <person name="Carroll K."/>
            <person name="Sack B.R."/>
            <person name="Qadri F."/>
            <person name="Myers L.L."/>
            <person name="Chung G.-T."/>
            <person name="Escheverria P."/>
            <person name="Fraser C.M."/>
            <person name="Sadzewicz L."/>
            <person name="Shefchek K.A."/>
            <person name="Tallon L."/>
            <person name="Das S.P."/>
            <person name="Daugherty S."/>
            <person name="Mongodin E.F."/>
        </authorList>
    </citation>
    <scope>NUCLEOTIDE SEQUENCE [LARGE SCALE GENOMIC DNA]</scope>
    <source>
        <strain evidence="4 5">3978 T3 ii</strain>
    </source>
</reference>
<dbReference type="Proteomes" id="UP000028013">
    <property type="component" value="Unassembled WGS sequence"/>
</dbReference>
<dbReference type="AlphaFoldDB" id="A0A078S543"/>
<proteinExistence type="predicted"/>
<dbReference type="EMBL" id="JNHN01000170">
    <property type="protein sequence ID" value="KDS51277.1"/>
    <property type="molecule type" value="Genomic_DNA"/>
</dbReference>
<evidence type="ECO:0000313" key="5">
    <source>
        <dbReference type="Proteomes" id="UP000028013"/>
    </source>
</evidence>
<protein>
    <recommendedName>
        <fullName evidence="3">DUF3869 domain-containing protein</fullName>
    </recommendedName>
</protein>
<dbReference type="PATRIC" id="fig|1339349.3.peg.1839"/>
<organism evidence="4 5">
    <name type="scientific">Bacteroides uniformis str. 3978 T3 ii</name>
    <dbReference type="NCBI Taxonomy" id="1339349"/>
    <lineage>
        <taxon>Bacteria</taxon>
        <taxon>Pseudomonadati</taxon>
        <taxon>Bacteroidota</taxon>
        <taxon>Bacteroidia</taxon>
        <taxon>Bacteroidales</taxon>
        <taxon>Bacteroidaceae</taxon>
        <taxon>Bacteroides</taxon>
    </lineage>
</organism>
<evidence type="ECO:0000256" key="2">
    <source>
        <dbReference type="SAM" id="SignalP"/>
    </source>
</evidence>
<name>A0A078S543_BACUN</name>
<feature type="chain" id="PRO_5001745319" description="DUF3869 domain-containing protein" evidence="2">
    <location>
        <begin position="25"/>
        <end position="296"/>
    </location>
</feature>
<dbReference type="PROSITE" id="PS51257">
    <property type="entry name" value="PROKAR_LIPOPROTEIN"/>
    <property type="match status" value="1"/>
</dbReference>